<evidence type="ECO:0000313" key="3">
    <source>
        <dbReference type="Proteomes" id="UP001139494"/>
    </source>
</evidence>
<feature type="transmembrane region" description="Helical" evidence="1">
    <location>
        <begin position="77"/>
        <end position="97"/>
    </location>
</feature>
<keyword evidence="3" id="KW-1185">Reference proteome</keyword>
<dbReference type="RefSeq" id="WP_256029122.1">
    <property type="nucleotide sequence ID" value="NZ_JAHLKM010000005.1"/>
</dbReference>
<accession>A0A9R1D491</accession>
<comment type="caution">
    <text evidence="2">The sequence shown here is derived from an EMBL/GenBank/DDBJ whole genome shotgun (WGS) entry which is preliminary data.</text>
</comment>
<gene>
    <name evidence="2" type="ORF">KM295_06255</name>
</gene>
<evidence type="ECO:0000313" key="2">
    <source>
        <dbReference type="EMBL" id="MCQ4333104.1"/>
    </source>
</evidence>
<evidence type="ECO:0000256" key="1">
    <source>
        <dbReference type="SAM" id="Phobius"/>
    </source>
</evidence>
<name>A0A9R1D491_9EURY</name>
<proteinExistence type="predicted"/>
<protein>
    <submittedName>
        <fullName evidence="2">Uncharacterized protein</fullName>
    </submittedName>
</protein>
<reference evidence="2" key="1">
    <citation type="journal article" date="2023" name="Front. Microbiol.">
        <title>Genomic-based phylogenetic and metabolic analyses of the genus Natronomonas, and description of Natronomonas aquatica sp. nov.</title>
        <authorList>
            <person name="Garcia-Roldan A."/>
            <person name="Duran-Viseras A."/>
            <person name="de la Haba R.R."/>
            <person name="Corral P."/>
            <person name="Sanchez-Porro C."/>
            <person name="Ventosa A."/>
        </authorList>
    </citation>
    <scope>NUCLEOTIDE SEQUENCE</scope>
    <source>
        <strain evidence="2">F2-12</strain>
    </source>
</reference>
<organism evidence="2 3">
    <name type="scientific">Natronomonas aquatica</name>
    <dbReference type="NCBI Taxonomy" id="2841590"/>
    <lineage>
        <taxon>Archaea</taxon>
        <taxon>Methanobacteriati</taxon>
        <taxon>Methanobacteriota</taxon>
        <taxon>Stenosarchaea group</taxon>
        <taxon>Halobacteria</taxon>
        <taxon>Halobacteriales</taxon>
        <taxon>Natronomonadaceae</taxon>
        <taxon>Natronomonas</taxon>
    </lineage>
</organism>
<dbReference type="Proteomes" id="UP001139494">
    <property type="component" value="Unassembled WGS sequence"/>
</dbReference>
<keyword evidence="1" id="KW-1133">Transmembrane helix</keyword>
<sequence>MIDLRETWTVGPFIAVLDRILPKLNRSLEQSRTAALAVAAATAMRAVPIRVLGLILMLLGAVVTIGTLLMTEAMSGVALRVLVLGGLVTLTGAMATLDRRD</sequence>
<keyword evidence="1" id="KW-0472">Membrane</keyword>
<keyword evidence="1" id="KW-0812">Transmembrane</keyword>
<dbReference type="AlphaFoldDB" id="A0A9R1D491"/>
<feature type="transmembrane region" description="Helical" evidence="1">
    <location>
        <begin position="51"/>
        <end position="71"/>
    </location>
</feature>
<dbReference type="EMBL" id="JAHLKM010000005">
    <property type="protein sequence ID" value="MCQ4333104.1"/>
    <property type="molecule type" value="Genomic_DNA"/>
</dbReference>